<evidence type="ECO:0000256" key="1">
    <source>
        <dbReference type="SAM" id="Phobius"/>
    </source>
</evidence>
<feature type="transmembrane region" description="Helical" evidence="1">
    <location>
        <begin position="137"/>
        <end position="158"/>
    </location>
</feature>
<keyword evidence="1" id="KW-0472">Membrane</keyword>
<feature type="non-terminal residue" evidence="2">
    <location>
        <position position="1"/>
    </location>
</feature>
<dbReference type="EMBL" id="LAZR01064146">
    <property type="protein sequence ID" value="KKK58099.1"/>
    <property type="molecule type" value="Genomic_DNA"/>
</dbReference>
<dbReference type="AlphaFoldDB" id="A0A0F8YVI4"/>
<sequence length="166" mass="17984">RSWTASRQLAGPVFNYWRDAAAAYGPIRSATKLMISQLGHALLKRATDLNSVVFASPSREYVANSGLDGSKKGYITVQDLANALAPRARSQAVREALGRAYAMRPNERPYNPVYGTDFGFAEAGLELLRPPIHPPRVGGFFAAVTVLTLTAAAGYGAYEARRRVIV</sequence>
<keyword evidence="1" id="KW-0812">Transmembrane</keyword>
<proteinExistence type="predicted"/>
<protein>
    <submittedName>
        <fullName evidence="2">Uncharacterized protein</fullName>
    </submittedName>
</protein>
<evidence type="ECO:0000313" key="2">
    <source>
        <dbReference type="EMBL" id="KKK58099.1"/>
    </source>
</evidence>
<name>A0A0F8YVI4_9ZZZZ</name>
<accession>A0A0F8YVI4</accession>
<organism evidence="2">
    <name type="scientific">marine sediment metagenome</name>
    <dbReference type="NCBI Taxonomy" id="412755"/>
    <lineage>
        <taxon>unclassified sequences</taxon>
        <taxon>metagenomes</taxon>
        <taxon>ecological metagenomes</taxon>
    </lineage>
</organism>
<keyword evidence="1" id="KW-1133">Transmembrane helix</keyword>
<comment type="caution">
    <text evidence="2">The sequence shown here is derived from an EMBL/GenBank/DDBJ whole genome shotgun (WGS) entry which is preliminary data.</text>
</comment>
<gene>
    <name evidence="2" type="ORF">LCGC14_3047860</name>
</gene>
<reference evidence="2" key="1">
    <citation type="journal article" date="2015" name="Nature">
        <title>Complex archaea that bridge the gap between prokaryotes and eukaryotes.</title>
        <authorList>
            <person name="Spang A."/>
            <person name="Saw J.H."/>
            <person name="Jorgensen S.L."/>
            <person name="Zaremba-Niedzwiedzka K."/>
            <person name="Martijn J."/>
            <person name="Lind A.E."/>
            <person name="van Eijk R."/>
            <person name="Schleper C."/>
            <person name="Guy L."/>
            <person name="Ettema T.J."/>
        </authorList>
    </citation>
    <scope>NUCLEOTIDE SEQUENCE</scope>
</reference>